<dbReference type="EMBL" id="MVIH01000002">
    <property type="protein sequence ID" value="ORB56205.1"/>
    <property type="molecule type" value="Genomic_DNA"/>
</dbReference>
<evidence type="ECO:0000313" key="1">
    <source>
        <dbReference type="EMBL" id="ORB56205.1"/>
    </source>
</evidence>
<sequence>MMITPDDVRLLLDADADAVLILIEGRTEVVGPAAVDSDDYRGALQVITRAELVEQAGGEQLSDRELSEQAAALDTAISELGG</sequence>
<dbReference type="AlphaFoldDB" id="A0A1X0J4N5"/>
<evidence type="ECO:0000313" key="2">
    <source>
        <dbReference type="Proteomes" id="UP000192534"/>
    </source>
</evidence>
<evidence type="ECO:0008006" key="3">
    <source>
        <dbReference type="Google" id="ProtNLM"/>
    </source>
</evidence>
<organism evidence="1 2">
    <name type="scientific">Mycolicibacterium rhodesiae</name>
    <name type="common">Mycobacterium rhodesiae</name>
    <dbReference type="NCBI Taxonomy" id="36814"/>
    <lineage>
        <taxon>Bacteria</taxon>
        <taxon>Bacillati</taxon>
        <taxon>Actinomycetota</taxon>
        <taxon>Actinomycetes</taxon>
        <taxon>Mycobacteriales</taxon>
        <taxon>Mycobacteriaceae</taxon>
        <taxon>Mycolicibacterium</taxon>
    </lineage>
</organism>
<accession>A0A1X0J4N5</accession>
<proteinExistence type="predicted"/>
<keyword evidence="2" id="KW-1185">Reference proteome</keyword>
<name>A0A1X0J4N5_MYCRH</name>
<dbReference type="OrthoDB" id="3430612at2"/>
<reference evidence="1 2" key="1">
    <citation type="submission" date="2016-12" db="EMBL/GenBank/DDBJ databases">
        <title>The new phylogeny of genus Mycobacterium.</title>
        <authorList>
            <person name="Tortoli E."/>
            <person name="Trovato A."/>
            <person name="Cirillo D.M."/>
        </authorList>
    </citation>
    <scope>NUCLEOTIDE SEQUENCE [LARGE SCALE GENOMIC DNA]</scope>
    <source>
        <strain evidence="1 2">DSM 44223</strain>
    </source>
</reference>
<comment type="caution">
    <text evidence="1">The sequence shown here is derived from an EMBL/GenBank/DDBJ whole genome shotgun (WGS) entry which is preliminary data.</text>
</comment>
<dbReference type="Proteomes" id="UP000192534">
    <property type="component" value="Unassembled WGS sequence"/>
</dbReference>
<gene>
    <name evidence="1" type="ORF">BST42_05920</name>
</gene>
<protein>
    <recommendedName>
        <fullName evidence="3">Pyridine nucleotide-disulfide oxidoreductase</fullName>
    </recommendedName>
</protein>